<feature type="non-terminal residue" evidence="5">
    <location>
        <position position="1"/>
    </location>
</feature>
<dbReference type="PRINTS" id="PR00834">
    <property type="entry name" value="PROTEASES2C"/>
</dbReference>
<dbReference type="InterPro" id="IPR001940">
    <property type="entry name" value="Peptidase_S1C"/>
</dbReference>
<dbReference type="AlphaFoldDB" id="X1BBC2"/>
<dbReference type="Gene3D" id="2.40.10.120">
    <property type="match status" value="1"/>
</dbReference>
<evidence type="ECO:0000256" key="3">
    <source>
        <dbReference type="ARBA" id="ARBA00022801"/>
    </source>
</evidence>
<evidence type="ECO:0000256" key="4">
    <source>
        <dbReference type="ARBA" id="ARBA00022825"/>
    </source>
</evidence>
<dbReference type="InterPro" id="IPR009003">
    <property type="entry name" value="Peptidase_S1_PA"/>
</dbReference>
<gene>
    <name evidence="5" type="ORF">S01H4_25648</name>
</gene>
<name>X1BBC2_9ZZZZ</name>
<evidence type="ECO:0000313" key="5">
    <source>
        <dbReference type="EMBL" id="GAG78497.1"/>
    </source>
</evidence>
<dbReference type="GO" id="GO:0006508">
    <property type="term" value="P:proteolysis"/>
    <property type="evidence" value="ECO:0007669"/>
    <property type="project" value="UniProtKB-KW"/>
</dbReference>
<evidence type="ECO:0000256" key="2">
    <source>
        <dbReference type="ARBA" id="ARBA00022670"/>
    </source>
</evidence>
<dbReference type="PANTHER" id="PTHR22939">
    <property type="entry name" value="SERINE PROTEASE FAMILY S1C HTRA-RELATED"/>
    <property type="match status" value="1"/>
</dbReference>
<comment type="similarity">
    <text evidence="1">Belongs to the peptidase S1C family.</text>
</comment>
<protein>
    <recommendedName>
        <fullName evidence="6">PDZ domain-containing protein</fullName>
    </recommendedName>
</protein>
<evidence type="ECO:0000256" key="1">
    <source>
        <dbReference type="ARBA" id="ARBA00010541"/>
    </source>
</evidence>
<accession>X1BBC2</accession>
<dbReference type="SUPFAM" id="SSF50494">
    <property type="entry name" value="Trypsin-like serine proteases"/>
    <property type="match status" value="1"/>
</dbReference>
<dbReference type="GO" id="GO:0004252">
    <property type="term" value="F:serine-type endopeptidase activity"/>
    <property type="evidence" value="ECO:0007669"/>
    <property type="project" value="InterPro"/>
</dbReference>
<keyword evidence="2" id="KW-0645">Protease</keyword>
<comment type="caution">
    <text evidence="5">The sequence shown here is derived from an EMBL/GenBank/DDBJ whole genome shotgun (WGS) entry which is preliminary data.</text>
</comment>
<proteinExistence type="inferred from homology"/>
<keyword evidence="3" id="KW-0378">Hydrolase</keyword>
<organism evidence="5">
    <name type="scientific">marine sediment metagenome</name>
    <dbReference type="NCBI Taxonomy" id="412755"/>
    <lineage>
        <taxon>unclassified sequences</taxon>
        <taxon>metagenomes</taxon>
        <taxon>ecological metagenomes</taxon>
    </lineage>
</organism>
<reference evidence="5" key="1">
    <citation type="journal article" date="2014" name="Front. Microbiol.">
        <title>High frequency of phylogenetically diverse reductive dehalogenase-homologous genes in deep subseafloor sedimentary metagenomes.</title>
        <authorList>
            <person name="Kawai M."/>
            <person name="Futagami T."/>
            <person name="Toyoda A."/>
            <person name="Takaki Y."/>
            <person name="Nishi S."/>
            <person name="Hori S."/>
            <person name="Arai W."/>
            <person name="Tsubouchi T."/>
            <person name="Morono Y."/>
            <person name="Uchiyama I."/>
            <person name="Ito T."/>
            <person name="Fujiyama A."/>
            <person name="Inagaki F."/>
            <person name="Takami H."/>
        </authorList>
    </citation>
    <scope>NUCLEOTIDE SEQUENCE</scope>
    <source>
        <strain evidence="5">Expedition CK06-06</strain>
    </source>
</reference>
<dbReference type="FunFam" id="2.40.10.10:FF:000001">
    <property type="entry name" value="Periplasmic serine protease DegS"/>
    <property type="match status" value="1"/>
</dbReference>
<sequence>TGIDTLRRMGKAFAEIAEKASPAVVGIKASKTVTMDYPTMREGPFGESFDPFEDDLFDYFFRRRLPRRRSPQRKSLQLAQGSGFIVSDDGYILTANHLVGEAEEVTVRLADDREFDAKIIGTDPDSDVAVVKIDAKDLPSLEFADSDALEVGEWVLAIGNPFGLRRTVTAGIVSAKGRSGFRFPGHIPEYQDYIQTDAAINPGNSGGPLINLDGKVVGINTAIVTGHLAYPGNIGIGFAIPVNMAKAVYDQLVESGTVVRGALGIFDGCESV</sequence>
<dbReference type="PANTHER" id="PTHR22939:SF129">
    <property type="entry name" value="SERINE PROTEASE HTRA2, MITOCHONDRIAL"/>
    <property type="match status" value="1"/>
</dbReference>
<dbReference type="Pfam" id="PF13365">
    <property type="entry name" value="Trypsin_2"/>
    <property type="match status" value="1"/>
</dbReference>
<dbReference type="EMBL" id="BART01012232">
    <property type="protein sequence ID" value="GAG78497.1"/>
    <property type="molecule type" value="Genomic_DNA"/>
</dbReference>
<keyword evidence="4" id="KW-0720">Serine protease</keyword>
<evidence type="ECO:0008006" key="6">
    <source>
        <dbReference type="Google" id="ProtNLM"/>
    </source>
</evidence>